<gene>
    <name evidence="4" type="ORF">PR001_g4364</name>
    <name evidence="3" type="ORF">PR002_g6051</name>
</gene>
<dbReference type="OrthoDB" id="118453at2759"/>
<reference evidence="5 6" key="1">
    <citation type="submission" date="2018-09" db="EMBL/GenBank/DDBJ databases">
        <title>Genomic investigation of the strawberry pathogen Phytophthora fragariae indicates pathogenicity is determined by transcriptional variation in three key races.</title>
        <authorList>
            <person name="Adams T.M."/>
            <person name="Armitage A.D."/>
            <person name="Sobczyk M.K."/>
            <person name="Bates H.J."/>
            <person name="Dunwell J.M."/>
            <person name="Nellist C.F."/>
            <person name="Harrison R.J."/>
        </authorList>
    </citation>
    <scope>NUCLEOTIDE SEQUENCE [LARGE SCALE GENOMIC DNA]</scope>
    <source>
        <strain evidence="4 5">SCRP249</strain>
        <strain evidence="3 6">SCRP324</strain>
    </source>
</reference>
<dbReference type="InterPro" id="IPR052579">
    <property type="entry name" value="Zinc_finger_SWIM"/>
</dbReference>
<feature type="region of interest" description="Disordered" evidence="1">
    <location>
        <begin position="134"/>
        <end position="153"/>
    </location>
</feature>
<evidence type="ECO:0000313" key="5">
    <source>
        <dbReference type="Proteomes" id="UP000429607"/>
    </source>
</evidence>
<dbReference type="InterPro" id="IPR048324">
    <property type="entry name" value="ZSWIM1-3_RNaseH-like"/>
</dbReference>
<name>A0A6A3MYV1_9STRA</name>
<evidence type="ECO:0000313" key="4">
    <source>
        <dbReference type="EMBL" id="KAE9047020.1"/>
    </source>
</evidence>
<evidence type="ECO:0000256" key="1">
    <source>
        <dbReference type="SAM" id="MobiDB-lite"/>
    </source>
</evidence>
<dbReference type="Pfam" id="PF21056">
    <property type="entry name" value="ZSWIM1-3_RNaseH-like"/>
    <property type="match status" value="1"/>
</dbReference>
<dbReference type="PANTHER" id="PTHR31569">
    <property type="entry name" value="SWIM-TYPE DOMAIN-CONTAINING PROTEIN"/>
    <property type="match status" value="1"/>
</dbReference>
<dbReference type="PANTHER" id="PTHR31569:SF4">
    <property type="entry name" value="SWIM-TYPE DOMAIN-CONTAINING PROTEIN"/>
    <property type="match status" value="1"/>
</dbReference>
<feature type="domain" description="ZSWIM1/3 RNaseH-like" evidence="2">
    <location>
        <begin position="1"/>
        <end position="67"/>
    </location>
</feature>
<dbReference type="Proteomes" id="UP000429607">
    <property type="component" value="Unassembled WGS sequence"/>
</dbReference>
<comment type="caution">
    <text evidence="3">The sequence shown here is derived from an EMBL/GenBank/DDBJ whole genome shotgun (WGS) entry which is preliminary data.</text>
</comment>
<dbReference type="AlphaFoldDB" id="A0A6A3MYV1"/>
<dbReference type="EMBL" id="QXFV01000177">
    <property type="protein sequence ID" value="KAE9047020.1"/>
    <property type="molecule type" value="Genomic_DNA"/>
</dbReference>
<evidence type="ECO:0000259" key="2">
    <source>
        <dbReference type="Pfam" id="PF21056"/>
    </source>
</evidence>
<protein>
    <recommendedName>
        <fullName evidence="2">ZSWIM1/3 RNaseH-like domain-containing protein</fullName>
    </recommendedName>
</protein>
<organism evidence="3 6">
    <name type="scientific">Phytophthora rubi</name>
    <dbReference type="NCBI Taxonomy" id="129364"/>
    <lineage>
        <taxon>Eukaryota</taxon>
        <taxon>Sar</taxon>
        <taxon>Stramenopiles</taxon>
        <taxon>Oomycota</taxon>
        <taxon>Peronosporomycetes</taxon>
        <taxon>Peronosporales</taxon>
        <taxon>Peronosporaceae</taxon>
        <taxon>Phytophthora</taxon>
    </lineage>
</organism>
<sequence length="300" mass="33915">MVHDAFGKGQFVQHAVLQNERAATLMTAIEEFKKNTPSWTKLQCVVVDKDFTELAVIKAALPGVRVLLCQFHVLKYLREQLASAEYELSPWQKSQLRSVVSLMVFATTEREFAKRRDYMRHILSIGTWSARREATEHSHGSSPQLADRSVRDGDQLGTDGNVPILDQLDGHVPSTVADAEPHPFEIYFRKNWDKCKVMWAAHERQSAVTLGNNTNNRLESSLKHLKDTISSFMGLDECVAAIICYQSRTEWAFDAKVSKIGVVHDPKFDREISLVASLVSRHACDLIFDQYAYAMSATAR</sequence>
<accession>A0A6A3MYV1</accession>
<dbReference type="Proteomes" id="UP000435112">
    <property type="component" value="Unassembled WGS sequence"/>
</dbReference>
<evidence type="ECO:0000313" key="6">
    <source>
        <dbReference type="Proteomes" id="UP000435112"/>
    </source>
</evidence>
<dbReference type="EMBL" id="QXFU01000267">
    <property type="protein sequence ID" value="KAE9038385.1"/>
    <property type="molecule type" value="Genomic_DNA"/>
</dbReference>
<evidence type="ECO:0000313" key="3">
    <source>
        <dbReference type="EMBL" id="KAE9038385.1"/>
    </source>
</evidence>
<proteinExistence type="predicted"/>